<accession>A0A0C3ARV9</accession>
<protein>
    <submittedName>
        <fullName evidence="2">Uncharacterized protein</fullName>
    </submittedName>
</protein>
<organism evidence="2 3">
    <name type="scientific">Serendipita vermifera MAFF 305830</name>
    <dbReference type="NCBI Taxonomy" id="933852"/>
    <lineage>
        <taxon>Eukaryota</taxon>
        <taxon>Fungi</taxon>
        <taxon>Dikarya</taxon>
        <taxon>Basidiomycota</taxon>
        <taxon>Agaricomycotina</taxon>
        <taxon>Agaricomycetes</taxon>
        <taxon>Sebacinales</taxon>
        <taxon>Serendipitaceae</taxon>
        <taxon>Serendipita</taxon>
    </lineage>
</organism>
<evidence type="ECO:0000313" key="2">
    <source>
        <dbReference type="EMBL" id="KIM27305.1"/>
    </source>
</evidence>
<feature type="compositionally biased region" description="Polar residues" evidence="1">
    <location>
        <begin position="181"/>
        <end position="197"/>
    </location>
</feature>
<dbReference type="HOGENOM" id="CLU_589401_0_0_1"/>
<gene>
    <name evidence="2" type="ORF">M408DRAFT_330183</name>
</gene>
<name>A0A0C3ARV9_SERVB</name>
<feature type="region of interest" description="Disordered" evidence="1">
    <location>
        <begin position="98"/>
        <end position="313"/>
    </location>
</feature>
<feature type="compositionally biased region" description="Pro residues" evidence="1">
    <location>
        <begin position="237"/>
        <end position="248"/>
    </location>
</feature>
<feature type="compositionally biased region" description="Low complexity" evidence="1">
    <location>
        <begin position="136"/>
        <end position="158"/>
    </location>
</feature>
<dbReference type="Proteomes" id="UP000054097">
    <property type="component" value="Unassembled WGS sequence"/>
</dbReference>
<feature type="compositionally biased region" description="Basic and acidic residues" evidence="1">
    <location>
        <begin position="211"/>
        <end position="224"/>
    </location>
</feature>
<evidence type="ECO:0000256" key="1">
    <source>
        <dbReference type="SAM" id="MobiDB-lite"/>
    </source>
</evidence>
<evidence type="ECO:0000313" key="3">
    <source>
        <dbReference type="Proteomes" id="UP000054097"/>
    </source>
</evidence>
<keyword evidence="3" id="KW-1185">Reference proteome</keyword>
<sequence>MSILMPSMPHFSHYDPYNAASYSTALFDPQEAAYLDSAAFSPSYATPTPHAFPVDPRWFNTSYSGHAIAAPHHDQQQQLSSFTHSVITPPDIQTDLLSLSPSSTIAPIPPLAGSRNRSRSMSNRIRSFNPSTRLPRQSTGSARSSSSAAGAGATSSSQNQPRIARRSTVSSSPATAGHALQSPNTALQSPAASSYLHSPTAAATLEEDNDGHETRALKRRRTDDVDSASLQSYSTVPEPPHLLTPTQPPHLLHGYPSSQTWAGPPSAGHITHGHVSPDHHGYSQWPPAPLPYFAPHHPGDHHLGQGDHHLHHHHHHAALTAVATATTAGSVSDHGAQTPMLPYPSPTVAGPAFFHSPEPEAPMSAISTHFQFHKMEPDSPSPPRLLGEDVFQPSFDSFEHGPTEFPPRAYPGGPDAKSPYFPTKPAGKIFGSRLEQMPAIENRLAKLEDQLDHYLDIRAAQSLKNSLLPGLENTSSPIEFAPLGPCRMFGGRIWPTALARRVRRTPRD</sequence>
<feature type="compositionally biased region" description="Basic and acidic residues" evidence="1">
    <location>
        <begin position="297"/>
        <end position="308"/>
    </location>
</feature>
<reference evidence="2 3" key="1">
    <citation type="submission" date="2014-04" db="EMBL/GenBank/DDBJ databases">
        <authorList>
            <consortium name="DOE Joint Genome Institute"/>
            <person name="Kuo A."/>
            <person name="Zuccaro A."/>
            <person name="Kohler A."/>
            <person name="Nagy L.G."/>
            <person name="Floudas D."/>
            <person name="Copeland A."/>
            <person name="Barry K.W."/>
            <person name="Cichocki N."/>
            <person name="Veneault-Fourrey C."/>
            <person name="LaButti K."/>
            <person name="Lindquist E.A."/>
            <person name="Lipzen A."/>
            <person name="Lundell T."/>
            <person name="Morin E."/>
            <person name="Murat C."/>
            <person name="Sun H."/>
            <person name="Tunlid A."/>
            <person name="Henrissat B."/>
            <person name="Grigoriev I.V."/>
            <person name="Hibbett D.S."/>
            <person name="Martin F."/>
            <person name="Nordberg H.P."/>
            <person name="Cantor M.N."/>
            <person name="Hua S.X."/>
        </authorList>
    </citation>
    <scope>NUCLEOTIDE SEQUENCE [LARGE SCALE GENOMIC DNA]</scope>
    <source>
        <strain evidence="2 3">MAFF 305830</strain>
    </source>
</reference>
<reference evidence="3" key="2">
    <citation type="submission" date="2015-01" db="EMBL/GenBank/DDBJ databases">
        <title>Evolutionary Origins and Diversification of the Mycorrhizal Mutualists.</title>
        <authorList>
            <consortium name="DOE Joint Genome Institute"/>
            <consortium name="Mycorrhizal Genomics Consortium"/>
            <person name="Kohler A."/>
            <person name="Kuo A."/>
            <person name="Nagy L.G."/>
            <person name="Floudas D."/>
            <person name="Copeland A."/>
            <person name="Barry K.W."/>
            <person name="Cichocki N."/>
            <person name="Veneault-Fourrey C."/>
            <person name="LaButti K."/>
            <person name="Lindquist E.A."/>
            <person name="Lipzen A."/>
            <person name="Lundell T."/>
            <person name="Morin E."/>
            <person name="Murat C."/>
            <person name="Riley R."/>
            <person name="Ohm R."/>
            <person name="Sun H."/>
            <person name="Tunlid A."/>
            <person name="Henrissat B."/>
            <person name="Grigoriev I.V."/>
            <person name="Hibbett D.S."/>
            <person name="Martin F."/>
        </authorList>
    </citation>
    <scope>NUCLEOTIDE SEQUENCE [LARGE SCALE GENOMIC DNA]</scope>
    <source>
        <strain evidence="3">MAFF 305830</strain>
    </source>
</reference>
<dbReference type="OrthoDB" id="3268316at2759"/>
<proteinExistence type="predicted"/>
<dbReference type="EMBL" id="KN824300">
    <property type="protein sequence ID" value="KIM27305.1"/>
    <property type="molecule type" value="Genomic_DNA"/>
</dbReference>
<dbReference type="AlphaFoldDB" id="A0A0C3ARV9"/>